<name>A0A1I2W7X1_9GAMM</name>
<gene>
    <name evidence="2" type="ORF">SAMN05216175_12327</name>
</gene>
<sequence length="94" mass="10676">MNKHLLIILTLLMSVTAFAAGLPGDPEEGQPDISIHHQDDTTYYEYRINGELQEIKVVPSVGKPYYLVPSEGHGPMVRIETSTLLIPKWVIFRW</sequence>
<dbReference type="Pfam" id="PF11191">
    <property type="entry name" value="DUF2782"/>
    <property type="match status" value="1"/>
</dbReference>
<proteinExistence type="predicted"/>
<evidence type="ECO:0008006" key="4">
    <source>
        <dbReference type="Google" id="ProtNLM"/>
    </source>
</evidence>
<reference evidence="3" key="1">
    <citation type="submission" date="2016-10" db="EMBL/GenBank/DDBJ databases">
        <authorList>
            <person name="Varghese N."/>
            <person name="Submissions S."/>
        </authorList>
    </citation>
    <scope>NUCLEOTIDE SEQUENCE [LARGE SCALE GENOMIC DNA]</scope>
    <source>
        <strain evidence="3">CGMCC 1.10971</strain>
    </source>
</reference>
<dbReference type="Gene3D" id="2.20.130.30">
    <property type="entry name" value="Protein of unknown function DUF2782"/>
    <property type="match status" value="1"/>
</dbReference>
<dbReference type="AlphaFoldDB" id="A0A1I2W7X1"/>
<dbReference type="EMBL" id="FOOU01000023">
    <property type="protein sequence ID" value="SFG97528.1"/>
    <property type="molecule type" value="Genomic_DNA"/>
</dbReference>
<organism evidence="2 3">
    <name type="scientific">Neptunomonas qingdaonensis</name>
    <dbReference type="NCBI Taxonomy" id="1045558"/>
    <lineage>
        <taxon>Bacteria</taxon>
        <taxon>Pseudomonadati</taxon>
        <taxon>Pseudomonadota</taxon>
        <taxon>Gammaproteobacteria</taxon>
        <taxon>Oceanospirillales</taxon>
        <taxon>Oceanospirillaceae</taxon>
        <taxon>Neptunomonas</taxon>
    </lineage>
</organism>
<evidence type="ECO:0000313" key="3">
    <source>
        <dbReference type="Proteomes" id="UP000198623"/>
    </source>
</evidence>
<evidence type="ECO:0000256" key="1">
    <source>
        <dbReference type="SAM" id="SignalP"/>
    </source>
</evidence>
<dbReference type="Proteomes" id="UP000198623">
    <property type="component" value="Unassembled WGS sequence"/>
</dbReference>
<keyword evidence="3" id="KW-1185">Reference proteome</keyword>
<feature type="signal peptide" evidence="1">
    <location>
        <begin position="1"/>
        <end position="19"/>
    </location>
</feature>
<feature type="chain" id="PRO_5011475739" description="DUF2782 domain-containing protein" evidence="1">
    <location>
        <begin position="20"/>
        <end position="94"/>
    </location>
</feature>
<protein>
    <recommendedName>
        <fullName evidence="4">DUF2782 domain-containing protein</fullName>
    </recommendedName>
</protein>
<accession>A0A1I2W7X1</accession>
<evidence type="ECO:0000313" key="2">
    <source>
        <dbReference type="EMBL" id="SFG97528.1"/>
    </source>
</evidence>
<dbReference type="InterPro" id="IPR021357">
    <property type="entry name" value="DUF2782"/>
</dbReference>
<dbReference type="STRING" id="1045558.SAMN05216175_12327"/>
<dbReference type="OrthoDB" id="5296182at2"/>
<keyword evidence="1" id="KW-0732">Signal</keyword>
<dbReference type="RefSeq" id="WP_090730924.1">
    <property type="nucleotide sequence ID" value="NZ_FOOU01000023.1"/>
</dbReference>